<dbReference type="EMBL" id="KZ820125">
    <property type="protein sequence ID" value="PWN48912.1"/>
    <property type="molecule type" value="Genomic_DNA"/>
</dbReference>
<gene>
    <name evidence="1" type="ORF">IE53DRAFT_388880</name>
</gene>
<reference evidence="1 2" key="1">
    <citation type="journal article" date="2018" name="Mol. Biol. Evol.">
        <title>Broad Genomic Sampling Reveals a Smut Pathogenic Ancestry of the Fungal Clade Ustilaginomycotina.</title>
        <authorList>
            <person name="Kijpornyongpan T."/>
            <person name="Mondo S.J."/>
            <person name="Barry K."/>
            <person name="Sandor L."/>
            <person name="Lee J."/>
            <person name="Lipzen A."/>
            <person name="Pangilinan J."/>
            <person name="LaButti K."/>
            <person name="Hainaut M."/>
            <person name="Henrissat B."/>
            <person name="Grigoriev I.V."/>
            <person name="Spatafora J.W."/>
            <person name="Aime M.C."/>
        </authorList>
    </citation>
    <scope>NUCLEOTIDE SEQUENCE [LARGE SCALE GENOMIC DNA]</scope>
    <source>
        <strain evidence="1 2">SA 807</strain>
    </source>
</reference>
<accession>A0ACD0NT27</accession>
<name>A0ACD0NT27_9BASI</name>
<organism evidence="1 2">
    <name type="scientific">Violaceomyces palustris</name>
    <dbReference type="NCBI Taxonomy" id="1673888"/>
    <lineage>
        <taxon>Eukaryota</taxon>
        <taxon>Fungi</taxon>
        <taxon>Dikarya</taxon>
        <taxon>Basidiomycota</taxon>
        <taxon>Ustilaginomycotina</taxon>
        <taxon>Ustilaginomycetes</taxon>
        <taxon>Violaceomycetales</taxon>
        <taxon>Violaceomycetaceae</taxon>
        <taxon>Violaceomyces</taxon>
    </lineage>
</organism>
<proteinExistence type="predicted"/>
<keyword evidence="2" id="KW-1185">Reference proteome</keyword>
<sequence length="144" mass="16158">MDRRRDQGFHHQWTKAPATIFQGASRILDQFVLSLFIFILIFFFLPVSSKLTLTVSQAGCQQHSGESQGPLGFARISRLACIPLEMADPSRSGIETSCSQETRRVVKSLSGVKPRGHLFFPKAFGTFHYVLKQYIASLLTEPIL</sequence>
<dbReference type="Proteomes" id="UP000245626">
    <property type="component" value="Unassembled WGS sequence"/>
</dbReference>
<evidence type="ECO:0000313" key="1">
    <source>
        <dbReference type="EMBL" id="PWN48912.1"/>
    </source>
</evidence>
<protein>
    <submittedName>
        <fullName evidence="1">Uncharacterized protein</fullName>
    </submittedName>
</protein>
<evidence type="ECO:0000313" key="2">
    <source>
        <dbReference type="Proteomes" id="UP000245626"/>
    </source>
</evidence>